<protein>
    <submittedName>
        <fullName evidence="3">Uncharacterized protein</fullName>
    </submittedName>
</protein>
<organism evidence="3 4">
    <name type="scientific">Arthrobotrys conoides</name>
    <dbReference type="NCBI Taxonomy" id="74498"/>
    <lineage>
        <taxon>Eukaryota</taxon>
        <taxon>Fungi</taxon>
        <taxon>Dikarya</taxon>
        <taxon>Ascomycota</taxon>
        <taxon>Pezizomycotina</taxon>
        <taxon>Orbiliomycetes</taxon>
        <taxon>Orbiliales</taxon>
        <taxon>Orbiliaceae</taxon>
        <taxon>Arthrobotrys</taxon>
    </lineage>
</organism>
<evidence type="ECO:0000256" key="1">
    <source>
        <dbReference type="SAM" id="MobiDB-lite"/>
    </source>
</evidence>
<feature type="region of interest" description="Disordered" evidence="1">
    <location>
        <begin position="486"/>
        <end position="528"/>
    </location>
</feature>
<feature type="compositionally biased region" description="Acidic residues" evidence="1">
    <location>
        <begin position="488"/>
        <end position="500"/>
    </location>
</feature>
<name>A0AAN8N2P4_9PEZI</name>
<feature type="signal peptide" evidence="2">
    <location>
        <begin position="1"/>
        <end position="19"/>
    </location>
</feature>
<dbReference type="EMBL" id="JAVHJM010000014">
    <property type="protein sequence ID" value="KAK6498211.1"/>
    <property type="molecule type" value="Genomic_DNA"/>
</dbReference>
<dbReference type="AlphaFoldDB" id="A0AAN8N2P4"/>
<gene>
    <name evidence="3" type="ORF">TWF506_004451</name>
</gene>
<keyword evidence="4" id="KW-1185">Reference proteome</keyword>
<evidence type="ECO:0000313" key="3">
    <source>
        <dbReference type="EMBL" id="KAK6498211.1"/>
    </source>
</evidence>
<accession>A0AAN8N2P4</accession>
<reference evidence="3 4" key="1">
    <citation type="submission" date="2019-10" db="EMBL/GenBank/DDBJ databases">
        <authorList>
            <person name="Palmer J.M."/>
        </authorList>
    </citation>
    <scope>NUCLEOTIDE SEQUENCE [LARGE SCALE GENOMIC DNA]</scope>
    <source>
        <strain evidence="3 4">TWF506</strain>
    </source>
</reference>
<feature type="compositionally biased region" description="Low complexity" evidence="1">
    <location>
        <begin position="502"/>
        <end position="513"/>
    </location>
</feature>
<keyword evidence="2" id="KW-0732">Signal</keyword>
<evidence type="ECO:0000313" key="4">
    <source>
        <dbReference type="Proteomes" id="UP001307849"/>
    </source>
</evidence>
<proteinExistence type="predicted"/>
<comment type="caution">
    <text evidence="3">The sequence shown here is derived from an EMBL/GenBank/DDBJ whole genome shotgun (WGS) entry which is preliminary data.</text>
</comment>
<dbReference type="Proteomes" id="UP001307849">
    <property type="component" value="Unassembled WGS sequence"/>
</dbReference>
<evidence type="ECO:0000256" key="2">
    <source>
        <dbReference type="SAM" id="SignalP"/>
    </source>
</evidence>
<feature type="chain" id="PRO_5043035499" evidence="2">
    <location>
        <begin position="20"/>
        <end position="528"/>
    </location>
</feature>
<sequence length="528" mass="58827">MKLPFIPILLLVTPCLSQADGDNAPNNQAQPNLPAYTNIGPRKPTHDLIIPTSAWKTWLSANRPLLGELGEQIDFFGHLRNSRCPLGPKPVPLSTNVNVPNPKKNPTIPPRQSLSFLLRSLRHLTTEFEKVAKEIPKQTGGQASHADQTIYKLLSTVSRYDLVPLPNFYSRAQTVLATLQHFYTSFSAFYALYAELDKELSDPSVPQPINYALYPGHEKQARLHREPIILDWATTILLGLSPDNNPQTMRILLDAVKQRDRIIDLTKYLIAMASAIETVHSFRILAAAANMDAPGYAQLLTPPEQYDPGFLTPPKIDSEGRVIPHPFGVEELLTAFEVWFGCWQIPFSVLVKRIIEIHVQPFPGVEGVMVHSVNENDINNSDGVELLRKTLLEAGITNTVGEYGGEGNWNTPVPGGNDWGVKKEEAVEEEPYNLEGLKSPVIQSGGQEDIQEGEEEEEIQRQEQMEILSEKDGQFDDVGLETKFFDDGGIEEEKPDEESEFGSSNIGINIPSSEGAPFWEDNMGMEEE</sequence>